<comment type="caution">
    <text evidence="2">The sequence shown here is derived from an EMBL/GenBank/DDBJ whole genome shotgun (WGS) entry which is preliminary data.</text>
</comment>
<reference evidence="2" key="1">
    <citation type="journal article" date="2017" name="Nature">
        <title>The sunflower genome provides insights into oil metabolism, flowering and Asterid evolution.</title>
        <authorList>
            <person name="Badouin H."/>
            <person name="Gouzy J."/>
            <person name="Grassa C.J."/>
            <person name="Murat F."/>
            <person name="Staton S.E."/>
            <person name="Cottret L."/>
            <person name="Lelandais-Briere C."/>
            <person name="Owens G.L."/>
            <person name="Carrere S."/>
            <person name="Mayjonade B."/>
            <person name="Legrand L."/>
            <person name="Gill N."/>
            <person name="Kane N.C."/>
            <person name="Bowers J.E."/>
            <person name="Hubner S."/>
            <person name="Bellec A."/>
            <person name="Berard A."/>
            <person name="Berges H."/>
            <person name="Blanchet N."/>
            <person name="Boniface M.C."/>
            <person name="Brunel D."/>
            <person name="Catrice O."/>
            <person name="Chaidir N."/>
            <person name="Claudel C."/>
            <person name="Donnadieu C."/>
            <person name="Faraut T."/>
            <person name="Fievet G."/>
            <person name="Helmstetter N."/>
            <person name="King M."/>
            <person name="Knapp S.J."/>
            <person name="Lai Z."/>
            <person name="Le Paslier M.C."/>
            <person name="Lippi Y."/>
            <person name="Lorenzon L."/>
            <person name="Mandel J.R."/>
            <person name="Marage G."/>
            <person name="Marchand G."/>
            <person name="Marquand E."/>
            <person name="Bret-Mestries E."/>
            <person name="Morien E."/>
            <person name="Nambeesan S."/>
            <person name="Nguyen T."/>
            <person name="Pegot-Espagnet P."/>
            <person name="Pouilly N."/>
            <person name="Raftis F."/>
            <person name="Sallet E."/>
            <person name="Schiex T."/>
            <person name="Thomas J."/>
            <person name="Vandecasteele C."/>
            <person name="Vares D."/>
            <person name="Vear F."/>
            <person name="Vautrin S."/>
            <person name="Crespi M."/>
            <person name="Mangin B."/>
            <person name="Burke J.M."/>
            <person name="Salse J."/>
            <person name="Munos S."/>
            <person name="Vincourt P."/>
            <person name="Rieseberg L.H."/>
            <person name="Langlade N.B."/>
        </authorList>
    </citation>
    <scope>NUCLEOTIDE SEQUENCE</scope>
    <source>
        <tissue evidence="2">Leaves</tissue>
    </source>
</reference>
<evidence type="ECO:0000256" key="1">
    <source>
        <dbReference type="SAM" id="SignalP"/>
    </source>
</evidence>
<name>A0A9K3IU87_HELAN</name>
<protein>
    <submittedName>
        <fullName evidence="2">Uncharacterized protein</fullName>
    </submittedName>
</protein>
<dbReference type="EMBL" id="MNCJ02000321">
    <property type="protein sequence ID" value="KAF5803216.1"/>
    <property type="molecule type" value="Genomic_DNA"/>
</dbReference>
<evidence type="ECO:0000313" key="3">
    <source>
        <dbReference type="Proteomes" id="UP000215914"/>
    </source>
</evidence>
<accession>A0A9K3IU87</accession>
<reference evidence="2" key="2">
    <citation type="submission" date="2020-06" db="EMBL/GenBank/DDBJ databases">
        <title>Helianthus annuus Genome sequencing and assembly Release 2.</title>
        <authorList>
            <person name="Gouzy J."/>
            <person name="Langlade N."/>
            <person name="Munos S."/>
        </authorList>
    </citation>
    <scope>NUCLEOTIDE SEQUENCE</scope>
    <source>
        <tissue evidence="2">Leaves</tissue>
    </source>
</reference>
<dbReference type="Proteomes" id="UP000215914">
    <property type="component" value="Unassembled WGS sequence"/>
</dbReference>
<feature type="signal peptide" evidence="1">
    <location>
        <begin position="1"/>
        <end position="21"/>
    </location>
</feature>
<evidence type="ECO:0000313" key="2">
    <source>
        <dbReference type="EMBL" id="KAF5803216.1"/>
    </source>
</evidence>
<sequence length="65" mass="7518">METNQLITLLWSVFWLKPYGGMCVGVDYALLMEGSFNEVLEVLHNTKGSDVWKKTMEVVLLCWYS</sequence>
<gene>
    <name evidence="2" type="ORF">HanXRQr2_Chr06g0268721</name>
</gene>
<proteinExistence type="predicted"/>
<keyword evidence="1" id="KW-0732">Signal</keyword>
<dbReference type="Gramene" id="mRNA:HanXRQr2_Chr06g0268721">
    <property type="protein sequence ID" value="CDS:HanXRQr2_Chr06g0268721.1"/>
    <property type="gene ID" value="HanXRQr2_Chr06g0268721"/>
</dbReference>
<organism evidence="2 3">
    <name type="scientific">Helianthus annuus</name>
    <name type="common">Common sunflower</name>
    <dbReference type="NCBI Taxonomy" id="4232"/>
    <lineage>
        <taxon>Eukaryota</taxon>
        <taxon>Viridiplantae</taxon>
        <taxon>Streptophyta</taxon>
        <taxon>Embryophyta</taxon>
        <taxon>Tracheophyta</taxon>
        <taxon>Spermatophyta</taxon>
        <taxon>Magnoliopsida</taxon>
        <taxon>eudicotyledons</taxon>
        <taxon>Gunneridae</taxon>
        <taxon>Pentapetalae</taxon>
        <taxon>asterids</taxon>
        <taxon>campanulids</taxon>
        <taxon>Asterales</taxon>
        <taxon>Asteraceae</taxon>
        <taxon>Asteroideae</taxon>
        <taxon>Heliantheae alliance</taxon>
        <taxon>Heliantheae</taxon>
        <taxon>Helianthus</taxon>
    </lineage>
</organism>
<keyword evidence="3" id="KW-1185">Reference proteome</keyword>
<feature type="chain" id="PRO_5039914484" evidence="1">
    <location>
        <begin position="22"/>
        <end position="65"/>
    </location>
</feature>
<dbReference type="AlphaFoldDB" id="A0A9K3IU87"/>